<dbReference type="InterPro" id="IPR011527">
    <property type="entry name" value="ABC1_TM_dom"/>
</dbReference>
<dbReference type="SMART" id="SM00382">
    <property type="entry name" value="AAA"/>
    <property type="match status" value="1"/>
</dbReference>
<dbReference type="EC" id="7.6.2.2" evidence="3"/>
<feature type="domain" description="ABC transporter" evidence="15">
    <location>
        <begin position="336"/>
        <end position="572"/>
    </location>
</feature>
<dbReference type="InterPro" id="IPR003439">
    <property type="entry name" value="ABC_transporter-like_ATP-bd"/>
</dbReference>
<evidence type="ECO:0000259" key="15">
    <source>
        <dbReference type="PROSITE" id="PS50893"/>
    </source>
</evidence>
<evidence type="ECO:0000256" key="9">
    <source>
        <dbReference type="ARBA" id="ARBA00022967"/>
    </source>
</evidence>
<dbReference type="EMBL" id="PDKT01000005">
    <property type="protein sequence ID" value="PPI87697.1"/>
    <property type="molecule type" value="Genomic_DNA"/>
</dbReference>
<dbReference type="NCBIfam" id="NF008055">
    <property type="entry name" value="PRK10789.1"/>
    <property type="match status" value="1"/>
</dbReference>
<dbReference type="InterPro" id="IPR003593">
    <property type="entry name" value="AAA+_ATPase"/>
</dbReference>
<evidence type="ECO:0000256" key="10">
    <source>
        <dbReference type="ARBA" id="ARBA00022989"/>
    </source>
</evidence>
<keyword evidence="5" id="KW-1003">Cell membrane</keyword>
<feature type="transmembrane region" description="Helical" evidence="14">
    <location>
        <begin position="126"/>
        <end position="150"/>
    </location>
</feature>
<dbReference type="AlphaFoldDB" id="A0A2P5SZD0"/>
<feature type="transmembrane region" description="Helical" evidence="14">
    <location>
        <begin position="248"/>
        <end position="268"/>
    </location>
</feature>
<keyword evidence="6 14" id="KW-0812">Transmembrane</keyword>
<dbReference type="FunFam" id="1.20.1560.10:FF:000011">
    <property type="entry name" value="Multidrug ABC transporter ATP-binding protein"/>
    <property type="match status" value="1"/>
</dbReference>
<accession>A0A2P5SZD0</accession>
<dbReference type="Pfam" id="PF00005">
    <property type="entry name" value="ABC_tran"/>
    <property type="match status" value="1"/>
</dbReference>
<evidence type="ECO:0000256" key="5">
    <source>
        <dbReference type="ARBA" id="ARBA00022475"/>
    </source>
</evidence>
<dbReference type="FunFam" id="3.40.50.300:FF:000221">
    <property type="entry name" value="Multidrug ABC transporter ATP-binding protein"/>
    <property type="match status" value="1"/>
</dbReference>
<evidence type="ECO:0000259" key="16">
    <source>
        <dbReference type="PROSITE" id="PS50929"/>
    </source>
</evidence>
<evidence type="ECO:0000313" key="17">
    <source>
        <dbReference type="EMBL" id="PPI87697.1"/>
    </source>
</evidence>
<proteinExistence type="inferred from homology"/>
<sequence>MRLFNKLSWYFIREWKRYIGAIILLIIIAIMQLLPPYVVGIVIDGVTYKHMSNEDICMWVILMLITAIIIYILRYTWRILLFGASYKLAIELRDRFYHQLSIQQTAFYLKYRTGDLVARVTHDVDCVVFAAGEGVLTLVDSIIMSLIVLITMSIKINWQLTLISLIPMPVMAYFIHYYAEKLHHSVKLAQASFSTLNNYIQESITSIRMIKSFGIEQNRLNKFVTIADDNSKKNIFVSKIDARFDPTIYIAIGISNILAVGCGSWLVWHNQMSLGQLTRFIMYLGLMIWPMLALAWTFNIVERGNASWNRINAILSEKNSIEDINDNNILPHHPGILEVSINKFYYPDSSDLILENLSFQLKPGKILGICGPTGCGKSTLISIIQRCFDIKEGHISYHGTSLKNVSLDNWRSRLAIVNQIPFLFSDSIINNISLGKPSASQKEIENVAKIACIHNDILLLNKGYKTEVGERGTMLSGGQRQRITLARALLINSEILILDDALSAIDSVTENHILMNLKNWIKNHTLIIITNHLSSLIEADEILVLNKGKILNRGKHSKLVTQLGWYKEMYCYQQLEAALYKDKN</sequence>
<keyword evidence="7" id="KW-0547">Nucleotide-binding</keyword>
<reference evidence="17 18" key="1">
    <citation type="journal article" date="2018" name="Genome Biol. Evol.">
        <title>Cladogenesis and Genomic Streamlining in Extracellular Endosymbionts of Tropical Stink Bugs.</title>
        <authorList>
            <person name="Otero-Bravo A."/>
            <person name="Goffredi S."/>
            <person name="Sabree Z.L."/>
        </authorList>
    </citation>
    <scope>NUCLEOTIDE SEQUENCE [LARGE SCALE GENOMIC DNA]</scope>
    <source>
        <strain evidence="17 18">SoEE</strain>
    </source>
</reference>
<dbReference type="Gene3D" id="1.20.1560.10">
    <property type="entry name" value="ABC transporter type 1, transmembrane domain"/>
    <property type="match status" value="1"/>
</dbReference>
<keyword evidence="11 14" id="KW-0472">Membrane</keyword>
<comment type="catalytic activity">
    <reaction evidence="12">
        <text>ATP + H2O + xenobioticSide 1 = ADP + phosphate + xenobioticSide 2.</text>
        <dbReference type="EC" id="7.6.2.2"/>
    </reaction>
</comment>
<evidence type="ECO:0000256" key="2">
    <source>
        <dbReference type="ARBA" id="ARBA00006526"/>
    </source>
</evidence>
<comment type="similarity">
    <text evidence="2">Belongs to the ABC transporter superfamily. Drug exporter-2 (TC 3.A.1.117) family.</text>
</comment>
<evidence type="ECO:0000256" key="14">
    <source>
        <dbReference type="SAM" id="Phobius"/>
    </source>
</evidence>
<feature type="transmembrane region" description="Helical" evidence="14">
    <location>
        <begin position="156"/>
        <end position="179"/>
    </location>
</feature>
<dbReference type="RefSeq" id="WP_136131220.1">
    <property type="nucleotide sequence ID" value="NZ_PDKT01000005.1"/>
</dbReference>
<dbReference type="InterPro" id="IPR027417">
    <property type="entry name" value="P-loop_NTPase"/>
</dbReference>
<feature type="transmembrane region" description="Helical" evidence="14">
    <location>
        <begin position="58"/>
        <end position="77"/>
    </location>
</feature>
<keyword evidence="4" id="KW-0813">Transport</keyword>
<dbReference type="OrthoDB" id="9806127at2"/>
<feature type="transmembrane region" description="Helical" evidence="14">
    <location>
        <begin position="280"/>
        <end position="301"/>
    </location>
</feature>
<dbReference type="CDD" id="cd18541">
    <property type="entry name" value="ABC_6TM_TmrB_like"/>
    <property type="match status" value="1"/>
</dbReference>
<dbReference type="GO" id="GO:0008559">
    <property type="term" value="F:ABC-type xenobiotic transporter activity"/>
    <property type="evidence" value="ECO:0007669"/>
    <property type="project" value="UniProtKB-EC"/>
</dbReference>
<evidence type="ECO:0000256" key="12">
    <source>
        <dbReference type="ARBA" id="ARBA00034018"/>
    </source>
</evidence>
<keyword evidence="9" id="KW-1278">Translocase</keyword>
<evidence type="ECO:0000256" key="6">
    <source>
        <dbReference type="ARBA" id="ARBA00022692"/>
    </source>
</evidence>
<evidence type="ECO:0000256" key="1">
    <source>
        <dbReference type="ARBA" id="ARBA00004651"/>
    </source>
</evidence>
<dbReference type="Gene3D" id="3.40.50.300">
    <property type="entry name" value="P-loop containing nucleotide triphosphate hydrolases"/>
    <property type="match status" value="1"/>
</dbReference>
<evidence type="ECO:0000256" key="7">
    <source>
        <dbReference type="ARBA" id="ARBA00022741"/>
    </source>
</evidence>
<dbReference type="PANTHER" id="PTHR43394">
    <property type="entry name" value="ATP-DEPENDENT PERMEASE MDL1, MITOCHONDRIAL"/>
    <property type="match status" value="1"/>
</dbReference>
<gene>
    <name evidence="17" type="ORF">CRV12_03175</name>
</gene>
<dbReference type="GO" id="GO:0015421">
    <property type="term" value="F:ABC-type oligopeptide transporter activity"/>
    <property type="evidence" value="ECO:0007669"/>
    <property type="project" value="TreeGrafter"/>
</dbReference>
<dbReference type="SUPFAM" id="SSF52540">
    <property type="entry name" value="P-loop containing nucleoside triphosphate hydrolases"/>
    <property type="match status" value="1"/>
</dbReference>
<dbReference type="GO" id="GO:0005524">
    <property type="term" value="F:ATP binding"/>
    <property type="evidence" value="ECO:0007669"/>
    <property type="project" value="UniProtKB-KW"/>
</dbReference>
<dbReference type="Proteomes" id="UP000296153">
    <property type="component" value="Unassembled WGS sequence"/>
</dbReference>
<dbReference type="Pfam" id="PF00664">
    <property type="entry name" value="ABC_membrane"/>
    <property type="match status" value="1"/>
</dbReference>
<dbReference type="PROSITE" id="PS50929">
    <property type="entry name" value="ABC_TM1F"/>
    <property type="match status" value="1"/>
</dbReference>
<evidence type="ECO:0000256" key="8">
    <source>
        <dbReference type="ARBA" id="ARBA00022840"/>
    </source>
</evidence>
<name>A0A2P5SZD0_9GAMM</name>
<dbReference type="GO" id="GO:0005886">
    <property type="term" value="C:plasma membrane"/>
    <property type="evidence" value="ECO:0007669"/>
    <property type="project" value="UniProtKB-SubCell"/>
</dbReference>
<evidence type="ECO:0000256" key="11">
    <source>
        <dbReference type="ARBA" id="ARBA00023136"/>
    </source>
</evidence>
<keyword evidence="8 17" id="KW-0067">ATP-binding</keyword>
<dbReference type="GO" id="GO:0016887">
    <property type="term" value="F:ATP hydrolysis activity"/>
    <property type="evidence" value="ECO:0007669"/>
    <property type="project" value="InterPro"/>
</dbReference>
<feature type="domain" description="ABC transmembrane type-1" evidence="16">
    <location>
        <begin position="19"/>
        <end position="303"/>
    </location>
</feature>
<dbReference type="SUPFAM" id="SSF90123">
    <property type="entry name" value="ABC transporter transmembrane region"/>
    <property type="match status" value="1"/>
</dbReference>
<evidence type="ECO:0000313" key="18">
    <source>
        <dbReference type="Proteomes" id="UP000296153"/>
    </source>
</evidence>
<comment type="subcellular location">
    <subcellularLocation>
        <location evidence="1">Cell membrane</location>
        <topology evidence="1">Multi-pass membrane protein</topology>
    </subcellularLocation>
</comment>
<protein>
    <recommendedName>
        <fullName evidence="13">Multidrug resistance-like ATP-binding protein MdlA</fullName>
        <ecNumber evidence="3">7.6.2.2</ecNumber>
    </recommendedName>
</protein>
<dbReference type="PANTHER" id="PTHR43394:SF1">
    <property type="entry name" value="ATP-BINDING CASSETTE SUB-FAMILY B MEMBER 10, MITOCHONDRIAL"/>
    <property type="match status" value="1"/>
</dbReference>
<evidence type="ECO:0000256" key="13">
    <source>
        <dbReference type="ARBA" id="ARBA00074518"/>
    </source>
</evidence>
<evidence type="ECO:0000256" key="3">
    <source>
        <dbReference type="ARBA" id="ARBA00012191"/>
    </source>
</evidence>
<dbReference type="PROSITE" id="PS00211">
    <property type="entry name" value="ABC_TRANSPORTER_1"/>
    <property type="match status" value="1"/>
</dbReference>
<comment type="caution">
    <text evidence="17">The sequence shown here is derived from an EMBL/GenBank/DDBJ whole genome shotgun (WGS) entry which is preliminary data.</text>
</comment>
<keyword evidence="10 14" id="KW-1133">Transmembrane helix</keyword>
<dbReference type="InterPro" id="IPR036640">
    <property type="entry name" value="ABC1_TM_sf"/>
</dbReference>
<evidence type="ECO:0000256" key="4">
    <source>
        <dbReference type="ARBA" id="ARBA00022448"/>
    </source>
</evidence>
<feature type="transmembrane region" description="Helical" evidence="14">
    <location>
        <begin position="21"/>
        <end position="43"/>
    </location>
</feature>
<dbReference type="PROSITE" id="PS50893">
    <property type="entry name" value="ABC_TRANSPORTER_2"/>
    <property type="match status" value="1"/>
</dbReference>
<dbReference type="InterPro" id="IPR017871">
    <property type="entry name" value="ABC_transporter-like_CS"/>
</dbReference>
<dbReference type="InterPro" id="IPR039421">
    <property type="entry name" value="Type_1_exporter"/>
</dbReference>
<organism evidence="17 18">
    <name type="scientific">Candidatus Pantoea edessiphila</name>
    <dbReference type="NCBI Taxonomy" id="2044610"/>
    <lineage>
        <taxon>Bacteria</taxon>
        <taxon>Pseudomonadati</taxon>
        <taxon>Pseudomonadota</taxon>
        <taxon>Gammaproteobacteria</taxon>
        <taxon>Enterobacterales</taxon>
        <taxon>Erwiniaceae</taxon>
        <taxon>Pantoea</taxon>
    </lineage>
</organism>